<dbReference type="InterPro" id="IPR028362">
    <property type="entry name" value="AlgI"/>
</dbReference>
<keyword evidence="5 8" id="KW-1133">Transmembrane helix</keyword>
<dbReference type="PIRSF" id="PIRSF500217">
    <property type="entry name" value="AlgI"/>
    <property type="match status" value="1"/>
</dbReference>
<comment type="similarity">
    <text evidence="2 7">Belongs to the membrane-bound acyltransferase family.</text>
</comment>
<reference evidence="10" key="1">
    <citation type="submission" date="2018-05" db="EMBL/GenBank/DDBJ databases">
        <title>Algibacter marinivivus sp. nov., isolated from sample around a algae.</title>
        <authorList>
            <person name="Lu D."/>
        </authorList>
    </citation>
    <scope>NUCLEOTIDE SEQUENCE [LARGE SCALE GENOMIC DNA]</scope>
    <source>
        <strain evidence="10">ZY111</strain>
    </source>
</reference>
<feature type="transmembrane region" description="Helical" evidence="8">
    <location>
        <begin position="5"/>
        <end position="23"/>
    </location>
</feature>
<feature type="transmembrane region" description="Helical" evidence="8">
    <location>
        <begin position="366"/>
        <end position="383"/>
    </location>
</feature>
<dbReference type="Pfam" id="PF03062">
    <property type="entry name" value="MBOAT"/>
    <property type="match status" value="1"/>
</dbReference>
<organism evidence="9 10">
    <name type="scientific">Algibacter marinivivus</name>
    <dbReference type="NCBI Taxonomy" id="2100723"/>
    <lineage>
        <taxon>Bacteria</taxon>
        <taxon>Pseudomonadati</taxon>
        <taxon>Bacteroidota</taxon>
        <taxon>Flavobacteriia</taxon>
        <taxon>Flavobacteriales</taxon>
        <taxon>Flavobacteriaceae</taxon>
        <taxon>Algibacter</taxon>
    </lineage>
</organism>
<dbReference type="InterPro" id="IPR051085">
    <property type="entry name" value="MB_O-acyltransferase"/>
</dbReference>
<proteinExistence type="inferred from homology"/>
<dbReference type="GO" id="GO:0016746">
    <property type="term" value="F:acyltransferase activity"/>
    <property type="evidence" value="ECO:0007669"/>
    <property type="project" value="UniProtKB-KW"/>
</dbReference>
<dbReference type="Proteomes" id="UP000245375">
    <property type="component" value="Unassembled WGS sequence"/>
</dbReference>
<reference evidence="10" key="3">
    <citation type="submission" date="2018-05" db="EMBL/GenBank/DDBJ databases">
        <authorList>
            <person name="Lu D."/>
        </authorList>
    </citation>
    <scope>NUCLEOTIDE SEQUENCE [LARGE SCALE GENOMIC DNA]</scope>
    <source>
        <strain evidence="10">ZY111</strain>
    </source>
</reference>
<keyword evidence="3 7" id="KW-1003">Cell membrane</keyword>
<protein>
    <submittedName>
        <fullName evidence="9">Membrane-bound O-acyltransferase family protein</fullName>
    </submittedName>
</protein>
<dbReference type="AlphaFoldDB" id="A0A2U2X3N6"/>
<sequence>MLFNSFEFIIFFFIVFFIYYKSYNNLKFQNTLLLVSSYVFYGWWDWKFLSLIIISSVSDYIIGRAIDENNNQEKRKQLLILSLFINLGILGFFKYYNFFTESFTDFVSLFGFETNPFLLNIVLPVGISFYTFQTMSYTIDIYRNKMRANKNLLEFMTFVSFFPQLVAGPIERASHLLPQFSKKRKFDVNEFKEGAKQSFWGLFKKIVIADNCAFYANQIFENSDSYPGSVLAIGVILFAFQIYGDFSGYSDIAIGISRMMGIDLMQNFKSPYLAENIQDFWRRWHISLSTWFRDYVYIPLGGSQVDSSFRRSLNIIITFTVSGFWHGANWTFIIWGALHSLFYFIQTGYSKNMKSVKILPENFVKVFNILITFIAVSFAWIFFRAESFSHAINYISEILSNTLFVNPITYFKGMGSSIQPFIIIVSLIYLSVFEISNRNASYSFQVGHYKAPYRTLIYCSLLLLLIFFRATNGSIDFIYFQF</sequence>
<comment type="caution">
    <text evidence="9">The sequence shown here is derived from an EMBL/GenBank/DDBJ whole genome shotgun (WGS) entry which is preliminary data.</text>
</comment>
<accession>A0A2U2X3N6</accession>
<dbReference type="GO" id="GO:0005886">
    <property type="term" value="C:plasma membrane"/>
    <property type="evidence" value="ECO:0007669"/>
    <property type="project" value="UniProtKB-SubCell"/>
</dbReference>
<dbReference type="PIRSF" id="PIRSF016636">
    <property type="entry name" value="AlgI_DltB"/>
    <property type="match status" value="1"/>
</dbReference>
<evidence type="ECO:0000256" key="3">
    <source>
        <dbReference type="ARBA" id="ARBA00022475"/>
    </source>
</evidence>
<gene>
    <name evidence="9" type="ORF">DIS18_09060</name>
</gene>
<feature type="transmembrane region" description="Helical" evidence="8">
    <location>
        <begin position="417"/>
        <end position="435"/>
    </location>
</feature>
<feature type="transmembrane region" description="Helical" evidence="8">
    <location>
        <begin position="324"/>
        <end position="345"/>
    </location>
</feature>
<name>A0A2U2X3N6_9FLAO</name>
<dbReference type="PANTHER" id="PTHR13285:SF18">
    <property type="entry name" value="PROTEIN-CYSTEINE N-PALMITOYLTRANSFERASE RASP"/>
    <property type="match status" value="1"/>
</dbReference>
<feature type="transmembrane region" description="Helical" evidence="8">
    <location>
        <begin position="43"/>
        <end position="66"/>
    </location>
</feature>
<keyword evidence="7 9" id="KW-0808">Transferase</keyword>
<evidence type="ECO:0000256" key="1">
    <source>
        <dbReference type="ARBA" id="ARBA00004651"/>
    </source>
</evidence>
<reference evidence="9 10" key="2">
    <citation type="submission" date="2018-05" db="EMBL/GenBank/DDBJ databases">
        <title>Algibacter marinivivus sp. nov., isolated from sample around a algae.</title>
        <authorList>
            <person name="Zhong X."/>
        </authorList>
    </citation>
    <scope>NUCLEOTIDE SEQUENCE [LARGE SCALE GENOMIC DNA]</scope>
    <source>
        <strain evidence="9 10">ZY111</strain>
    </source>
</reference>
<evidence type="ECO:0000313" key="10">
    <source>
        <dbReference type="Proteomes" id="UP000245375"/>
    </source>
</evidence>
<dbReference type="OrthoDB" id="9805788at2"/>
<evidence type="ECO:0000256" key="5">
    <source>
        <dbReference type="ARBA" id="ARBA00022989"/>
    </source>
</evidence>
<dbReference type="GO" id="GO:0042121">
    <property type="term" value="P:alginic acid biosynthetic process"/>
    <property type="evidence" value="ECO:0007669"/>
    <property type="project" value="InterPro"/>
</dbReference>
<dbReference type="InterPro" id="IPR024194">
    <property type="entry name" value="Ac/AlaTfrase_AlgI/DltB"/>
</dbReference>
<dbReference type="EMBL" id="QFRI01000002">
    <property type="protein sequence ID" value="PWH82392.1"/>
    <property type="molecule type" value="Genomic_DNA"/>
</dbReference>
<evidence type="ECO:0000256" key="2">
    <source>
        <dbReference type="ARBA" id="ARBA00010323"/>
    </source>
</evidence>
<evidence type="ECO:0000313" key="9">
    <source>
        <dbReference type="EMBL" id="PWH82392.1"/>
    </source>
</evidence>
<dbReference type="RefSeq" id="WP_109352759.1">
    <property type="nucleotide sequence ID" value="NZ_QFRI01000002.1"/>
</dbReference>
<evidence type="ECO:0000256" key="7">
    <source>
        <dbReference type="PIRNR" id="PIRNR016636"/>
    </source>
</evidence>
<feature type="transmembrane region" description="Helical" evidence="8">
    <location>
        <begin position="117"/>
        <end position="139"/>
    </location>
</feature>
<keyword evidence="7 9" id="KW-0012">Acyltransferase</keyword>
<comment type="subcellular location">
    <subcellularLocation>
        <location evidence="1">Cell membrane</location>
        <topology evidence="1">Multi-pass membrane protein</topology>
    </subcellularLocation>
</comment>
<evidence type="ECO:0000256" key="8">
    <source>
        <dbReference type="SAM" id="Phobius"/>
    </source>
</evidence>
<keyword evidence="4 8" id="KW-0812">Transmembrane</keyword>
<keyword evidence="6 7" id="KW-0472">Membrane</keyword>
<evidence type="ECO:0000256" key="6">
    <source>
        <dbReference type="ARBA" id="ARBA00023136"/>
    </source>
</evidence>
<feature type="transmembrane region" description="Helical" evidence="8">
    <location>
        <begin position="78"/>
        <end position="97"/>
    </location>
</feature>
<evidence type="ECO:0000256" key="4">
    <source>
        <dbReference type="ARBA" id="ARBA00022692"/>
    </source>
</evidence>
<dbReference type="InterPro" id="IPR004299">
    <property type="entry name" value="MBOAT_fam"/>
</dbReference>
<keyword evidence="10" id="KW-1185">Reference proteome</keyword>
<dbReference type="PANTHER" id="PTHR13285">
    <property type="entry name" value="ACYLTRANSFERASE"/>
    <property type="match status" value="1"/>
</dbReference>
<feature type="transmembrane region" description="Helical" evidence="8">
    <location>
        <begin position="456"/>
        <end position="480"/>
    </location>
</feature>